<comment type="caution">
    <text evidence="2">The sequence shown here is derived from an EMBL/GenBank/DDBJ whole genome shotgun (WGS) entry which is preliminary data.</text>
</comment>
<evidence type="ECO:0000256" key="1">
    <source>
        <dbReference type="SAM" id="SignalP"/>
    </source>
</evidence>
<organism evidence="2 3">
    <name type="scientific">Spirosoma arboris</name>
    <dbReference type="NCBI Taxonomy" id="2682092"/>
    <lineage>
        <taxon>Bacteria</taxon>
        <taxon>Pseudomonadati</taxon>
        <taxon>Bacteroidota</taxon>
        <taxon>Cytophagia</taxon>
        <taxon>Cytophagales</taxon>
        <taxon>Cytophagaceae</taxon>
        <taxon>Spirosoma</taxon>
    </lineage>
</organism>
<dbReference type="RefSeq" id="WP_157586084.1">
    <property type="nucleotide sequence ID" value="NZ_WPIN01000005.1"/>
</dbReference>
<dbReference type="AlphaFoldDB" id="A0A7K1SCA0"/>
<evidence type="ECO:0008006" key="4">
    <source>
        <dbReference type="Google" id="ProtNLM"/>
    </source>
</evidence>
<keyword evidence="3" id="KW-1185">Reference proteome</keyword>
<evidence type="ECO:0000313" key="2">
    <source>
        <dbReference type="EMBL" id="MVM31444.1"/>
    </source>
</evidence>
<evidence type="ECO:0000313" key="3">
    <source>
        <dbReference type="Proteomes" id="UP000436006"/>
    </source>
</evidence>
<dbReference type="EMBL" id="WPIN01000005">
    <property type="protein sequence ID" value="MVM31444.1"/>
    <property type="molecule type" value="Genomic_DNA"/>
</dbReference>
<sequence>MKTTRQFMNVLLLSILMTAPIINAQATGTAPSDSTTKPNSFEVGLYMGNDWTVNIMLAIYQPKQVVVTLRDANNAILYRDYLKKASKSHHLKFKFNESETGQYQFEISDGRQTIVRKVEVVDMPAIQSQRYIVYGPQIGQ</sequence>
<reference evidence="2 3" key="1">
    <citation type="submission" date="2019-12" db="EMBL/GenBank/DDBJ databases">
        <title>Spirosoma sp. HMF4905 genome sequencing and assembly.</title>
        <authorList>
            <person name="Kang H."/>
            <person name="Cha I."/>
            <person name="Kim H."/>
            <person name="Joh K."/>
        </authorList>
    </citation>
    <scope>NUCLEOTIDE SEQUENCE [LARGE SCALE GENOMIC DNA]</scope>
    <source>
        <strain evidence="2 3">HMF4905</strain>
    </source>
</reference>
<name>A0A7K1SCA0_9BACT</name>
<proteinExistence type="predicted"/>
<dbReference type="Proteomes" id="UP000436006">
    <property type="component" value="Unassembled WGS sequence"/>
</dbReference>
<feature type="signal peptide" evidence="1">
    <location>
        <begin position="1"/>
        <end position="24"/>
    </location>
</feature>
<protein>
    <recommendedName>
        <fullName evidence="4">Secretion system C-terminal sorting domain-containing protein</fullName>
    </recommendedName>
</protein>
<accession>A0A7K1SCA0</accession>
<feature type="chain" id="PRO_5029455032" description="Secretion system C-terminal sorting domain-containing protein" evidence="1">
    <location>
        <begin position="25"/>
        <end position="140"/>
    </location>
</feature>
<keyword evidence="1" id="KW-0732">Signal</keyword>
<gene>
    <name evidence="2" type="ORF">GO755_15470</name>
</gene>